<feature type="domain" description="Methyltransferase" evidence="1">
    <location>
        <begin position="118"/>
        <end position="243"/>
    </location>
</feature>
<accession>A0A423LUI8</accession>
<proteinExistence type="predicted"/>
<dbReference type="Proteomes" id="UP000285757">
    <property type="component" value="Unassembled WGS sequence"/>
</dbReference>
<keyword evidence="2" id="KW-0489">Methyltransferase</keyword>
<evidence type="ECO:0000313" key="3">
    <source>
        <dbReference type="Proteomes" id="UP000285757"/>
    </source>
</evidence>
<name>A0A423LUI8_PSEFL</name>
<organism evidence="2 3">
    <name type="scientific">Pseudomonas fluorescens</name>
    <dbReference type="NCBI Taxonomy" id="294"/>
    <lineage>
        <taxon>Bacteria</taxon>
        <taxon>Pseudomonadati</taxon>
        <taxon>Pseudomonadota</taxon>
        <taxon>Gammaproteobacteria</taxon>
        <taxon>Pseudomonadales</taxon>
        <taxon>Pseudomonadaceae</taxon>
        <taxon>Pseudomonas</taxon>
    </lineage>
</organism>
<dbReference type="RefSeq" id="WP_123529796.1">
    <property type="nucleotide sequence ID" value="NZ_MOBU01000002.1"/>
</dbReference>
<dbReference type="EMBL" id="MOBU01000002">
    <property type="protein sequence ID" value="RON71978.1"/>
    <property type="molecule type" value="Genomic_DNA"/>
</dbReference>
<gene>
    <name evidence="2" type="ORF">BK671_02935</name>
</gene>
<dbReference type="Pfam" id="PF13679">
    <property type="entry name" value="Methyltransf_32"/>
    <property type="match status" value="1"/>
</dbReference>
<dbReference type="InterPro" id="IPR025714">
    <property type="entry name" value="Methyltranfer_dom"/>
</dbReference>
<keyword evidence="2" id="KW-0808">Transferase</keyword>
<dbReference type="GO" id="GO:0032259">
    <property type="term" value="P:methylation"/>
    <property type="evidence" value="ECO:0007669"/>
    <property type="project" value="UniProtKB-KW"/>
</dbReference>
<protein>
    <submittedName>
        <fullName evidence="2">SAM-dependent methyltransferase</fullName>
    </submittedName>
</protein>
<reference evidence="2 3" key="1">
    <citation type="submission" date="2016-10" db="EMBL/GenBank/DDBJ databases">
        <title>Comparative genome analysis of multiple Pseudomonas spp. focuses on biocontrol and plant growth promoting traits.</title>
        <authorList>
            <person name="Tao X.-Y."/>
            <person name="Taylor C.G."/>
        </authorList>
    </citation>
    <scope>NUCLEOTIDE SEQUENCE [LARGE SCALE GENOMIC DNA]</scope>
    <source>
        <strain evidence="2 3">24D3</strain>
    </source>
</reference>
<dbReference type="AlphaFoldDB" id="A0A423LUI8"/>
<dbReference type="SUPFAM" id="SSF53335">
    <property type="entry name" value="S-adenosyl-L-methionine-dependent methyltransferases"/>
    <property type="match status" value="1"/>
</dbReference>
<evidence type="ECO:0000313" key="2">
    <source>
        <dbReference type="EMBL" id="RON71978.1"/>
    </source>
</evidence>
<dbReference type="PANTHER" id="PTHR13369:SF0">
    <property type="entry name" value="GLUTATHIONE S-TRANSFERASE C-TERMINAL DOMAIN-CONTAINING PROTEIN"/>
    <property type="match status" value="1"/>
</dbReference>
<dbReference type="InterPro" id="IPR029063">
    <property type="entry name" value="SAM-dependent_MTases_sf"/>
</dbReference>
<dbReference type="PANTHER" id="PTHR13369">
    <property type="match status" value="1"/>
</dbReference>
<dbReference type="GO" id="GO:0008168">
    <property type="term" value="F:methyltransferase activity"/>
    <property type="evidence" value="ECO:0007669"/>
    <property type="project" value="UniProtKB-KW"/>
</dbReference>
<sequence>MPAKGVDSSCVLTGEELLARFTALDAFLIEHQALWKPRPFTHLSLAWEASYPELALWLRGRSLDDAENAHNQPADLAEAPEPFASLAAISAALSAVGELPGHALEAAGHRLNVDVPGRKWQQIEAFASRLSFATQPTHWLDWCSGKGHLGRRLLREGQQLTCVEYDPALVASGQALSQRHRLHALHIEQDVLAADAATVLNAQHTPVALHACGDLHVRLMQLASASGCKQLAIAPCCYNRINRATYQALSCAGLKSALQLSQEDLALPMSETVTAGARVRRQRDTSMARRLAFDLLQRQLRGIDEYLPTPSLPSAWLDKPFADYCRDLAALKELSTIGTQDWPALETAGWQRLAEVRNLELLRGLFRRPLELWLNLDRALFLAEQGYVVRLGLFCEAPLTPRNFLLLAERR</sequence>
<evidence type="ECO:0000259" key="1">
    <source>
        <dbReference type="Pfam" id="PF13679"/>
    </source>
</evidence>
<dbReference type="Gene3D" id="3.40.50.150">
    <property type="entry name" value="Vaccinia Virus protein VP39"/>
    <property type="match status" value="1"/>
</dbReference>
<comment type="caution">
    <text evidence="2">The sequence shown here is derived from an EMBL/GenBank/DDBJ whole genome shotgun (WGS) entry which is preliminary data.</text>
</comment>